<evidence type="ECO:0000256" key="2">
    <source>
        <dbReference type="ARBA" id="ARBA00022741"/>
    </source>
</evidence>
<dbReference type="Proteomes" id="UP001183414">
    <property type="component" value="Unassembled WGS sequence"/>
</dbReference>
<reference evidence="7" key="1">
    <citation type="submission" date="2023-07" db="EMBL/GenBank/DDBJ databases">
        <title>30 novel species of actinomycetes from the DSMZ collection.</title>
        <authorList>
            <person name="Nouioui I."/>
        </authorList>
    </citation>
    <scope>NUCLEOTIDE SEQUENCE [LARGE SCALE GENOMIC DNA]</scope>
    <source>
        <strain evidence="7">DSM 42041</strain>
    </source>
</reference>
<dbReference type="Pfam" id="PF13535">
    <property type="entry name" value="ATP-grasp_4"/>
    <property type="match status" value="1"/>
</dbReference>
<gene>
    <name evidence="6" type="ORF">RM572_14035</name>
</gene>
<evidence type="ECO:0000256" key="3">
    <source>
        <dbReference type="ARBA" id="ARBA00022840"/>
    </source>
</evidence>
<dbReference type="PANTHER" id="PTHR43585:SF2">
    <property type="entry name" value="ATP-GRASP ENZYME FSQD"/>
    <property type="match status" value="1"/>
</dbReference>
<name>A0ABU2NTD4_9ACTN</name>
<protein>
    <submittedName>
        <fullName evidence="6">ATP-grasp domain-containing protein</fullName>
    </submittedName>
</protein>
<evidence type="ECO:0000259" key="5">
    <source>
        <dbReference type="PROSITE" id="PS50975"/>
    </source>
</evidence>
<dbReference type="InterPro" id="IPR052032">
    <property type="entry name" value="ATP-dep_AA_Ligase"/>
</dbReference>
<accession>A0ABU2NTD4</accession>
<dbReference type="PANTHER" id="PTHR43585">
    <property type="entry name" value="FUMIPYRROLE BIOSYNTHESIS PROTEIN C"/>
    <property type="match status" value="1"/>
</dbReference>
<evidence type="ECO:0000256" key="4">
    <source>
        <dbReference type="PROSITE-ProRule" id="PRU00409"/>
    </source>
</evidence>
<comment type="caution">
    <text evidence="6">The sequence shown here is derived from an EMBL/GenBank/DDBJ whole genome shotgun (WGS) entry which is preliminary data.</text>
</comment>
<dbReference type="PROSITE" id="PS50975">
    <property type="entry name" value="ATP_GRASP"/>
    <property type="match status" value="1"/>
</dbReference>
<keyword evidence="2 4" id="KW-0547">Nucleotide-binding</keyword>
<organism evidence="6 7">
    <name type="scientific">Streptomyces hazeniae</name>
    <dbReference type="NCBI Taxonomy" id="3075538"/>
    <lineage>
        <taxon>Bacteria</taxon>
        <taxon>Bacillati</taxon>
        <taxon>Actinomycetota</taxon>
        <taxon>Actinomycetes</taxon>
        <taxon>Kitasatosporales</taxon>
        <taxon>Streptomycetaceae</taxon>
        <taxon>Streptomyces</taxon>
    </lineage>
</organism>
<evidence type="ECO:0000313" key="6">
    <source>
        <dbReference type="EMBL" id="MDT0379881.1"/>
    </source>
</evidence>
<keyword evidence="3 4" id="KW-0067">ATP-binding</keyword>
<feature type="domain" description="ATP-grasp" evidence="5">
    <location>
        <begin position="135"/>
        <end position="328"/>
    </location>
</feature>
<keyword evidence="1" id="KW-0436">Ligase</keyword>
<evidence type="ECO:0000256" key="1">
    <source>
        <dbReference type="ARBA" id="ARBA00022598"/>
    </source>
</evidence>
<dbReference type="InterPro" id="IPR011761">
    <property type="entry name" value="ATP-grasp"/>
</dbReference>
<proteinExistence type="predicted"/>
<dbReference type="SUPFAM" id="SSF56059">
    <property type="entry name" value="Glutathione synthetase ATP-binding domain-like"/>
    <property type="match status" value="1"/>
</dbReference>
<dbReference type="EMBL" id="JAVREQ010000011">
    <property type="protein sequence ID" value="MDT0379881.1"/>
    <property type="molecule type" value="Genomic_DNA"/>
</dbReference>
<keyword evidence="7" id="KW-1185">Reference proteome</keyword>
<evidence type="ECO:0000313" key="7">
    <source>
        <dbReference type="Proteomes" id="UP001183414"/>
    </source>
</evidence>
<dbReference type="Gene3D" id="3.30.470.20">
    <property type="entry name" value="ATP-grasp fold, B domain"/>
    <property type="match status" value="1"/>
</dbReference>
<dbReference type="RefSeq" id="WP_311673660.1">
    <property type="nucleotide sequence ID" value="NZ_JAVREQ010000011.1"/>
</dbReference>
<sequence length="442" mass="47579">MTPNVPDASRPPAFVLLGGLRVILRNSVYLTELRDRGLKVLVLTSEDWRAETLRAMRSGEEPGALIDDAGFVEGDVAIEGGFTSGVIAHLMEWRSRYRITGVFAAGEILVEQTGVAADLLGVPSPGLRATRICRSKYLQRAYLPEFSPQVRVVPPNGRDALPASELPYPAVLKPAARRSSSGVRRIGGPQELAAALASYPAGETLLVEEAVDGPEYSVEAVVQHGNVVFDSVTAKRTNEQGTDRFVEMGHTVPAPDGPETRQLLEANRAVVARLGFEDGIVHTELRTTAAGTVVLMEVAARTPGDGILHLYHLATGRPLEREILRTALGETVHAPAPHRVARQVYLETPQGVLEDVKVRHPQCAAPVWAADGEAWPPLRPGAPQDPPALRAVLVLRRRGDSIGPLTESGDRVVTFLIDAATTAELDALEAEVRASVDVTVRR</sequence>